<protein>
    <submittedName>
        <fullName evidence="7">VIT1/CCC1 transporter family protein</fullName>
    </submittedName>
</protein>
<feature type="transmembrane region" description="Helical" evidence="6">
    <location>
        <begin position="162"/>
        <end position="184"/>
    </location>
</feature>
<dbReference type="GO" id="GO:0005384">
    <property type="term" value="F:manganese ion transmembrane transporter activity"/>
    <property type="evidence" value="ECO:0007669"/>
    <property type="project" value="InterPro"/>
</dbReference>
<evidence type="ECO:0000313" key="7">
    <source>
        <dbReference type="EMBL" id="QQR92337.1"/>
    </source>
</evidence>
<evidence type="ECO:0000256" key="2">
    <source>
        <dbReference type="ARBA" id="ARBA00022692"/>
    </source>
</evidence>
<keyword evidence="2 6" id="KW-0812">Transmembrane</keyword>
<sequence length="245" mass="26964">MARKPARNWHSPHAKGHDPHDEQGGEWLRDLILGGQDGLVNVLGLVLGVATATQDARLIIISGLAAMFAEGISMGAVAYTSSKAALEFYDREKRREMDEIERLPEEEREEVRRIYYAKGFRGKELEMVVQKLTSNRERWLGVMMEEELKLFKDGESPLRSGIVVGIAALVGAVFPLIPFFLFPVQVAVEFTVPFSLVVLFVAGAIKGRFTKVVWWRSGIELALIGIGAALAGYLIGSWLGAAPGI</sequence>
<evidence type="ECO:0000256" key="1">
    <source>
        <dbReference type="ARBA" id="ARBA00004127"/>
    </source>
</evidence>
<evidence type="ECO:0000256" key="4">
    <source>
        <dbReference type="ARBA" id="ARBA00023136"/>
    </source>
</evidence>
<dbReference type="AlphaFoldDB" id="A0A7T9DJB6"/>
<comment type="subcellular location">
    <subcellularLocation>
        <location evidence="1">Endomembrane system</location>
        <topology evidence="1">Multi-pass membrane protein</topology>
    </subcellularLocation>
</comment>
<evidence type="ECO:0000256" key="6">
    <source>
        <dbReference type="SAM" id="Phobius"/>
    </source>
</evidence>
<dbReference type="EMBL" id="CP064981">
    <property type="protein sequence ID" value="QQR92337.1"/>
    <property type="molecule type" value="Genomic_DNA"/>
</dbReference>
<organism evidence="7">
    <name type="scientific">Candidatus Iainarchaeum sp</name>
    <dbReference type="NCBI Taxonomy" id="3101447"/>
    <lineage>
        <taxon>Archaea</taxon>
        <taxon>Candidatus Iainarchaeota</taxon>
        <taxon>Candidatus Iainarchaeia</taxon>
        <taxon>Candidatus Iainarchaeales</taxon>
        <taxon>Candidatus Iainarchaeaceae</taxon>
        <taxon>Candidatus Iainarchaeum</taxon>
    </lineage>
</organism>
<feature type="transmembrane region" description="Helical" evidence="6">
    <location>
        <begin position="190"/>
        <end position="209"/>
    </location>
</feature>
<feature type="region of interest" description="Disordered" evidence="5">
    <location>
        <begin position="1"/>
        <end position="23"/>
    </location>
</feature>
<feature type="transmembrane region" description="Helical" evidence="6">
    <location>
        <begin position="221"/>
        <end position="241"/>
    </location>
</feature>
<evidence type="ECO:0000256" key="3">
    <source>
        <dbReference type="ARBA" id="ARBA00022989"/>
    </source>
</evidence>
<reference evidence="7" key="1">
    <citation type="submission" date="2020-11" db="EMBL/GenBank/DDBJ databases">
        <title>Connecting structure to function with the recovery of over 1000 high-quality activated sludge metagenome-assembled genomes encoding full-length rRNA genes using long-read sequencing.</title>
        <authorList>
            <person name="Singleton C.M."/>
            <person name="Petriglieri F."/>
            <person name="Kristensen J.M."/>
            <person name="Kirkegaard R.H."/>
            <person name="Michaelsen T.Y."/>
            <person name="Andersen M.H."/>
            <person name="Karst S.M."/>
            <person name="Dueholm M.S."/>
            <person name="Nielsen P.H."/>
            <person name="Albertsen M."/>
        </authorList>
    </citation>
    <scope>NUCLEOTIDE SEQUENCE</scope>
    <source>
        <strain evidence="7">Fred_18-Q3-R57-64_BAT3C.431</strain>
    </source>
</reference>
<evidence type="ECO:0000256" key="5">
    <source>
        <dbReference type="SAM" id="MobiDB-lite"/>
    </source>
</evidence>
<name>A0A7T9DJB6_9ARCH</name>
<feature type="compositionally biased region" description="Basic residues" evidence="5">
    <location>
        <begin position="1"/>
        <end position="14"/>
    </location>
</feature>
<dbReference type="Pfam" id="PF01988">
    <property type="entry name" value="VIT1"/>
    <property type="match status" value="1"/>
</dbReference>
<dbReference type="GO" id="GO:0012505">
    <property type="term" value="C:endomembrane system"/>
    <property type="evidence" value="ECO:0007669"/>
    <property type="project" value="UniProtKB-SubCell"/>
</dbReference>
<keyword evidence="4 6" id="KW-0472">Membrane</keyword>
<dbReference type="Proteomes" id="UP000596004">
    <property type="component" value="Chromosome"/>
</dbReference>
<dbReference type="GO" id="GO:0030026">
    <property type="term" value="P:intracellular manganese ion homeostasis"/>
    <property type="evidence" value="ECO:0007669"/>
    <property type="project" value="InterPro"/>
</dbReference>
<gene>
    <name evidence="7" type="ORF">IPJ89_04240</name>
</gene>
<dbReference type="InterPro" id="IPR008217">
    <property type="entry name" value="Ccc1_fam"/>
</dbReference>
<dbReference type="PANTHER" id="PTHR31851">
    <property type="entry name" value="FE(2+)/MN(2+) TRANSPORTER PCL1"/>
    <property type="match status" value="1"/>
</dbReference>
<keyword evidence="3 6" id="KW-1133">Transmembrane helix</keyword>
<proteinExistence type="predicted"/>
<accession>A0A7T9DJB6</accession>